<proteinExistence type="predicted"/>
<dbReference type="Pfam" id="PF09851">
    <property type="entry name" value="SHOCT"/>
    <property type="match status" value="1"/>
</dbReference>
<protein>
    <recommendedName>
        <fullName evidence="2">SHOCT domain-containing protein</fullName>
    </recommendedName>
</protein>
<name>B9KZR2_THERP</name>
<keyword evidence="4" id="KW-1185">Reference proteome</keyword>
<feature type="domain" description="SHOCT" evidence="2">
    <location>
        <begin position="61"/>
        <end position="85"/>
    </location>
</feature>
<dbReference type="Proteomes" id="UP000000447">
    <property type="component" value="Chromosome"/>
</dbReference>
<dbReference type="AlphaFoldDB" id="B9KZR2"/>
<gene>
    <name evidence="3" type="ordered locus">trd_1532</name>
</gene>
<keyword evidence="1" id="KW-1133">Transmembrane helix</keyword>
<reference evidence="3 4" key="1">
    <citation type="journal article" date="2009" name="PLoS ONE">
        <title>Complete genome sequence of the aerobic CO-oxidizing thermophile Thermomicrobium roseum.</title>
        <authorList>
            <person name="Wu D."/>
            <person name="Raymond J."/>
            <person name="Wu M."/>
            <person name="Chatterji S."/>
            <person name="Ren Q."/>
            <person name="Graham J.E."/>
            <person name="Bryant D.A."/>
            <person name="Robb F."/>
            <person name="Colman A."/>
            <person name="Tallon L.J."/>
            <person name="Badger J.H."/>
            <person name="Madupu R."/>
            <person name="Ward N.L."/>
            <person name="Eisen J.A."/>
        </authorList>
    </citation>
    <scope>NUCLEOTIDE SEQUENCE [LARGE SCALE GENOMIC DNA]</scope>
    <source>
        <strain evidence="4">ATCC 27502 / DSM 5159 / P-2</strain>
    </source>
</reference>
<evidence type="ECO:0000313" key="4">
    <source>
        <dbReference type="Proteomes" id="UP000000447"/>
    </source>
</evidence>
<evidence type="ECO:0000313" key="3">
    <source>
        <dbReference type="EMBL" id="ACM05519.1"/>
    </source>
</evidence>
<evidence type="ECO:0000256" key="1">
    <source>
        <dbReference type="SAM" id="Phobius"/>
    </source>
</evidence>
<evidence type="ECO:0000259" key="2">
    <source>
        <dbReference type="Pfam" id="PF09851"/>
    </source>
</evidence>
<dbReference type="KEGG" id="tro:trd_1532"/>
<dbReference type="InterPro" id="IPR018649">
    <property type="entry name" value="SHOCT"/>
</dbReference>
<dbReference type="RefSeq" id="WP_015922479.1">
    <property type="nucleotide sequence ID" value="NC_011959.1"/>
</dbReference>
<keyword evidence="1" id="KW-0812">Transmembrane</keyword>
<dbReference type="STRING" id="309801.trd_1532"/>
<dbReference type="HOGENOM" id="CLU_159099_0_1_0"/>
<feature type="transmembrane region" description="Helical" evidence="1">
    <location>
        <begin position="20"/>
        <end position="45"/>
    </location>
</feature>
<organism evidence="3 4">
    <name type="scientific">Thermomicrobium roseum (strain ATCC 27502 / DSM 5159 / P-2)</name>
    <dbReference type="NCBI Taxonomy" id="309801"/>
    <lineage>
        <taxon>Bacteria</taxon>
        <taxon>Pseudomonadati</taxon>
        <taxon>Thermomicrobiota</taxon>
        <taxon>Thermomicrobia</taxon>
        <taxon>Thermomicrobiales</taxon>
        <taxon>Thermomicrobiaceae</taxon>
        <taxon>Thermomicrobium</taxon>
    </lineage>
</organism>
<sequence>MHGWFHGPGRFPAREFTDWMWIGFAQALVWLLVIAAAILLVAWLLRRLSRERAPVTTNRARAILDERYARGELTRDEYLAMRCDLEGSP</sequence>
<keyword evidence="1" id="KW-0472">Membrane</keyword>
<dbReference type="EMBL" id="CP001275">
    <property type="protein sequence ID" value="ACM05519.1"/>
    <property type="molecule type" value="Genomic_DNA"/>
</dbReference>
<accession>B9KZR2</accession>